<proteinExistence type="predicted"/>
<organism evidence="2 3">
    <name type="scientific">Massilia eburnea</name>
    <dbReference type="NCBI Taxonomy" id="1776165"/>
    <lineage>
        <taxon>Bacteria</taxon>
        <taxon>Pseudomonadati</taxon>
        <taxon>Pseudomonadota</taxon>
        <taxon>Betaproteobacteria</taxon>
        <taxon>Burkholderiales</taxon>
        <taxon>Oxalobacteraceae</taxon>
        <taxon>Telluria group</taxon>
        <taxon>Massilia</taxon>
    </lineage>
</organism>
<name>A0A6L6QSQ9_9BURK</name>
<feature type="domain" description="N-acetyltransferase" evidence="1">
    <location>
        <begin position="136"/>
        <end position="198"/>
    </location>
</feature>
<dbReference type="EMBL" id="WNKX01000048">
    <property type="protein sequence ID" value="MTW14493.1"/>
    <property type="molecule type" value="Genomic_DNA"/>
</dbReference>
<evidence type="ECO:0000313" key="3">
    <source>
        <dbReference type="Proteomes" id="UP000472320"/>
    </source>
</evidence>
<dbReference type="InterPro" id="IPR000182">
    <property type="entry name" value="GNAT_dom"/>
</dbReference>
<dbReference type="GO" id="GO:0016747">
    <property type="term" value="F:acyltransferase activity, transferring groups other than amino-acyl groups"/>
    <property type="evidence" value="ECO:0007669"/>
    <property type="project" value="InterPro"/>
</dbReference>
<protein>
    <submittedName>
        <fullName evidence="2">GNAT family N-acetyltransferase</fullName>
    </submittedName>
</protein>
<dbReference type="AlphaFoldDB" id="A0A6L6QSQ9"/>
<keyword evidence="2" id="KW-0808">Transferase</keyword>
<evidence type="ECO:0000313" key="2">
    <source>
        <dbReference type="EMBL" id="MTW14493.1"/>
    </source>
</evidence>
<dbReference type="OrthoDB" id="4966223at2"/>
<sequence length="210" mass="22403">MSAPALPPIAAWLAARSLARGLQAPVADSGGYRVDVNAPDEIQRWVYPAVSEDLAALARSIRRPAYLVKACASHDQLRAALPPGWQVHAPGYFMAGPGLAPALPACPPSYTVEVARSGAVTEVRIMSAEGSLAASGYAAETEHIFIYDRIVTAPEHQRRGLGRLLMATLREAKLDAAKPERLVATEEGRALYESLGWRTLSVFSTGSVAE</sequence>
<dbReference type="SUPFAM" id="SSF55729">
    <property type="entry name" value="Acyl-CoA N-acyltransferases (Nat)"/>
    <property type="match status" value="1"/>
</dbReference>
<dbReference type="Pfam" id="PF13508">
    <property type="entry name" value="Acetyltransf_7"/>
    <property type="match status" value="1"/>
</dbReference>
<accession>A0A6L6QSQ9</accession>
<evidence type="ECO:0000259" key="1">
    <source>
        <dbReference type="Pfam" id="PF13508"/>
    </source>
</evidence>
<dbReference type="RefSeq" id="WP_155457429.1">
    <property type="nucleotide sequence ID" value="NZ_WNKX01000048.1"/>
</dbReference>
<gene>
    <name evidence="2" type="ORF">GM658_28150</name>
</gene>
<dbReference type="CDD" id="cd04301">
    <property type="entry name" value="NAT_SF"/>
    <property type="match status" value="1"/>
</dbReference>
<comment type="caution">
    <text evidence="2">The sequence shown here is derived from an EMBL/GenBank/DDBJ whole genome shotgun (WGS) entry which is preliminary data.</text>
</comment>
<dbReference type="InterPro" id="IPR016181">
    <property type="entry name" value="Acyl_CoA_acyltransferase"/>
</dbReference>
<reference evidence="2 3" key="1">
    <citation type="submission" date="2019-11" db="EMBL/GenBank/DDBJ databases">
        <title>Type strains purchased from KCTC, JCM and DSMZ.</title>
        <authorList>
            <person name="Lu H."/>
        </authorList>
    </citation>
    <scope>NUCLEOTIDE SEQUENCE [LARGE SCALE GENOMIC DNA]</scope>
    <source>
        <strain evidence="2 3">JCM 31587</strain>
    </source>
</reference>
<dbReference type="Gene3D" id="3.40.630.30">
    <property type="match status" value="1"/>
</dbReference>
<keyword evidence="3" id="KW-1185">Reference proteome</keyword>
<dbReference type="Proteomes" id="UP000472320">
    <property type="component" value="Unassembled WGS sequence"/>
</dbReference>